<evidence type="ECO:0008006" key="3">
    <source>
        <dbReference type="Google" id="ProtNLM"/>
    </source>
</evidence>
<organism evidence="1 2">
    <name type="scientific">Thalassovita gelatinovora</name>
    <name type="common">Thalassobius gelatinovorus</name>
    <dbReference type="NCBI Taxonomy" id="53501"/>
    <lineage>
        <taxon>Bacteria</taxon>
        <taxon>Pseudomonadati</taxon>
        <taxon>Pseudomonadota</taxon>
        <taxon>Alphaproteobacteria</taxon>
        <taxon>Rhodobacterales</taxon>
        <taxon>Roseobacteraceae</taxon>
        <taxon>Thalassovita</taxon>
    </lineage>
</organism>
<name>A0A0P1G0Q4_THAGE</name>
<keyword evidence="2" id="KW-1185">Reference proteome</keyword>
<accession>A0A0P1G0Q4</accession>
<dbReference type="STRING" id="53501.SAMN04488043_101392"/>
<dbReference type="Pfam" id="PF08856">
    <property type="entry name" value="DUF1826"/>
    <property type="match status" value="1"/>
</dbReference>
<sequence length="211" mass="22742">MSALQTEIKNAAVGVDIVDTSDGFTIIRKPACAAAIWHRQPMPGFQAWIDALDPAHLPSARVVLRPDAVPEAVRHLCDIAGMAEGEERLWLEADIAGLATRFATLMHAPYLRLRLDRVSTNACSKFHIDAVMARLICTYRGAGTQYGTSIDGAPPKRVFRVATGAPMILRGTLWPEAPAAGLLHRSPPIAGTGETRLVLVLDPVFDAEDTA</sequence>
<dbReference type="OrthoDB" id="5342505at2"/>
<protein>
    <recommendedName>
        <fullName evidence="3">DUF1826 domain-containing protein</fullName>
    </recommendedName>
</protein>
<dbReference type="EMBL" id="CYSA01000026">
    <property type="protein sequence ID" value="CUH67197.1"/>
    <property type="molecule type" value="Genomic_DNA"/>
</dbReference>
<proteinExistence type="predicted"/>
<dbReference type="AlphaFoldDB" id="A0A0P1G0Q4"/>
<evidence type="ECO:0000313" key="1">
    <source>
        <dbReference type="EMBL" id="CUH67197.1"/>
    </source>
</evidence>
<evidence type="ECO:0000313" key="2">
    <source>
        <dbReference type="Proteomes" id="UP000051587"/>
    </source>
</evidence>
<gene>
    <name evidence="1" type="ORF">TG4357_02868</name>
</gene>
<dbReference type="Proteomes" id="UP000051587">
    <property type="component" value="Unassembled WGS sequence"/>
</dbReference>
<reference evidence="1 2" key="1">
    <citation type="submission" date="2015-09" db="EMBL/GenBank/DDBJ databases">
        <authorList>
            <consortium name="Swine Surveillance"/>
        </authorList>
    </citation>
    <scope>NUCLEOTIDE SEQUENCE [LARGE SCALE GENOMIC DNA]</scope>
    <source>
        <strain evidence="1 2">CECT 4357</strain>
    </source>
</reference>
<dbReference type="InterPro" id="IPR014955">
    <property type="entry name" value="DUF1826"/>
</dbReference>
<dbReference type="RefSeq" id="WP_058263581.1">
    <property type="nucleotide sequence ID" value="NZ_CP051181.1"/>
</dbReference>